<evidence type="ECO:0000313" key="1">
    <source>
        <dbReference type="EMBL" id="TCL70768.1"/>
    </source>
</evidence>
<gene>
    <name evidence="1" type="ORF">EDC14_100985</name>
</gene>
<evidence type="ECO:0000313" key="2">
    <source>
        <dbReference type="Proteomes" id="UP000295008"/>
    </source>
</evidence>
<reference evidence="1 2" key="1">
    <citation type="submission" date="2019-03" db="EMBL/GenBank/DDBJ databases">
        <title>Genomic Encyclopedia of Type Strains, Phase IV (KMG-IV): sequencing the most valuable type-strain genomes for metagenomic binning, comparative biology and taxonomic classification.</title>
        <authorList>
            <person name="Goeker M."/>
        </authorList>
    </citation>
    <scope>NUCLEOTIDE SEQUENCE [LARGE SCALE GENOMIC DNA]</scope>
    <source>
        <strain evidence="1 2">LX-B</strain>
    </source>
</reference>
<keyword evidence="1" id="KW-0808">Transferase</keyword>
<dbReference type="AlphaFoldDB" id="A0A4R1RVT5"/>
<dbReference type="OrthoDB" id="1630538at2"/>
<dbReference type="SUPFAM" id="SSF56112">
    <property type="entry name" value="Protein kinase-like (PK-like)"/>
    <property type="match status" value="1"/>
</dbReference>
<accession>A0A4R1RVT5</accession>
<organism evidence="1 2">
    <name type="scientific">Hydrogenispora ethanolica</name>
    <dbReference type="NCBI Taxonomy" id="1082276"/>
    <lineage>
        <taxon>Bacteria</taxon>
        <taxon>Bacillati</taxon>
        <taxon>Bacillota</taxon>
        <taxon>Hydrogenispora</taxon>
    </lineage>
</organism>
<comment type="caution">
    <text evidence="1">The sequence shown here is derived from an EMBL/GenBank/DDBJ whole genome shotgun (WGS) entry which is preliminary data.</text>
</comment>
<sequence length="259" mass="29706">MSALGSVIQQAINEHPGQRVFQTVYQGDPYFVKMHIPSKINIFHRLQSLAFRLTHHPLLAITILDPGKSETSYEGEKLIRLKQLGLNVPAVLDYSDEYLIIEDCGRSLADVINENPQAAQFYLEKAIVALGRLHRTGQCHGGAQIRNFTVKDEQIFMIDFEECTPEQYFADLAFRDLLLFFLSLSSNISHCSIPKLIRVYEENGGMAVRGRLLRLAERLEFLRVLTRKPWVRWVGKDVLMMNAILEEFRRQMAAEPSRS</sequence>
<protein>
    <submittedName>
        <fullName evidence="1">tRNA A-37 threonylcarbamoyl transferase component Bud32</fullName>
    </submittedName>
</protein>
<dbReference type="GO" id="GO:0016740">
    <property type="term" value="F:transferase activity"/>
    <property type="evidence" value="ECO:0007669"/>
    <property type="project" value="UniProtKB-KW"/>
</dbReference>
<proteinExistence type="predicted"/>
<name>A0A4R1RVT5_HYDET</name>
<dbReference type="RefSeq" id="WP_132014043.1">
    <property type="nucleotide sequence ID" value="NZ_SLUN01000009.1"/>
</dbReference>
<dbReference type="Proteomes" id="UP000295008">
    <property type="component" value="Unassembled WGS sequence"/>
</dbReference>
<keyword evidence="2" id="KW-1185">Reference proteome</keyword>
<dbReference type="EMBL" id="SLUN01000009">
    <property type="protein sequence ID" value="TCL70768.1"/>
    <property type="molecule type" value="Genomic_DNA"/>
</dbReference>
<dbReference type="InterPro" id="IPR011009">
    <property type="entry name" value="Kinase-like_dom_sf"/>
</dbReference>